<keyword evidence="5" id="KW-1185">Reference proteome</keyword>
<evidence type="ECO:0000256" key="1">
    <source>
        <dbReference type="ARBA" id="ARBA00023450"/>
    </source>
</evidence>
<dbReference type="Pfam" id="PF01844">
    <property type="entry name" value="HNH"/>
    <property type="match status" value="1"/>
</dbReference>
<sequence>MTMRRAVGFLPGSPEGAGSAATPSAAPVAADVARMHAWLLAASKPGQASGQVEMLRALEDLSGAIAAVQAQLMVELDQTTRAEARQMVARTEADPAGRSVPVTVRSAEREAARSVRSQVGLALRVSPHRAGTLIGVAKMLHAEMPATLGALRAGRLPHERAIILVKETACLEADDRARIDAELCADPATLEGIGTRQLEAMARARAAELDPAAAVRRAAKAAKDRYVSIRPAPDAMVRLSALLPVAEGVRTYAALKQAADTARTDPDDDRNRHQVMADTLVERVTGQETAGQVPVTVNLIVSDRTLLAAGHEPAVITDVSGTSYGPVPAQVARNLTATGLDVDAAWLRTIYASSGGDLIAAGSKRRFFAGGLADLLRVRDQGICRTPWCDAPARHLDHAKPATAAGPTTLDNGQGLCEACNQAKEAPGWNAAADTDPTTGRHRVTTTTPAGLHYASVAPPPPRPA</sequence>
<dbReference type="GO" id="GO:0003676">
    <property type="term" value="F:nucleic acid binding"/>
    <property type="evidence" value="ECO:0007669"/>
    <property type="project" value="InterPro"/>
</dbReference>
<gene>
    <name evidence="4" type="ORF">EDD34_2472</name>
</gene>
<reference evidence="4 5" key="1">
    <citation type="submission" date="2018-11" db="EMBL/GenBank/DDBJ databases">
        <title>Sequencing the genomes of 1000 actinobacteria strains.</title>
        <authorList>
            <person name="Klenk H.-P."/>
        </authorList>
    </citation>
    <scope>NUCLEOTIDE SEQUENCE [LARGE SCALE GENOMIC DNA]</scope>
    <source>
        <strain evidence="4 5">DSM 15700</strain>
    </source>
</reference>
<dbReference type="EMBL" id="RKQZ01000001">
    <property type="protein sequence ID" value="RPF21836.1"/>
    <property type="molecule type" value="Genomic_DNA"/>
</dbReference>
<dbReference type="InterPro" id="IPR003615">
    <property type="entry name" value="HNH_nuc"/>
</dbReference>
<evidence type="ECO:0000256" key="2">
    <source>
        <dbReference type="SAM" id="MobiDB-lite"/>
    </source>
</evidence>
<dbReference type="RefSeq" id="WP_246012367.1">
    <property type="nucleotide sequence ID" value="NZ_RKQZ01000001.1"/>
</dbReference>
<evidence type="ECO:0000259" key="3">
    <source>
        <dbReference type="SMART" id="SM00507"/>
    </source>
</evidence>
<accession>A0A3N4YQQ3</accession>
<dbReference type="Pfam" id="PF02720">
    <property type="entry name" value="DUF222"/>
    <property type="match status" value="1"/>
</dbReference>
<feature type="region of interest" description="Disordered" evidence="2">
    <location>
        <begin position="1"/>
        <end position="22"/>
    </location>
</feature>
<organism evidence="4 5">
    <name type="scientific">Myceligenerans xiligouense</name>
    <dbReference type="NCBI Taxonomy" id="253184"/>
    <lineage>
        <taxon>Bacteria</taxon>
        <taxon>Bacillati</taxon>
        <taxon>Actinomycetota</taxon>
        <taxon>Actinomycetes</taxon>
        <taxon>Micrococcales</taxon>
        <taxon>Promicromonosporaceae</taxon>
        <taxon>Myceligenerans</taxon>
    </lineage>
</organism>
<dbReference type="Proteomes" id="UP000280501">
    <property type="component" value="Unassembled WGS sequence"/>
</dbReference>
<proteinExistence type="inferred from homology"/>
<dbReference type="SMART" id="SM00507">
    <property type="entry name" value="HNHc"/>
    <property type="match status" value="1"/>
</dbReference>
<dbReference type="InterPro" id="IPR003870">
    <property type="entry name" value="DUF222"/>
</dbReference>
<evidence type="ECO:0000313" key="5">
    <source>
        <dbReference type="Proteomes" id="UP000280501"/>
    </source>
</evidence>
<dbReference type="AlphaFoldDB" id="A0A3N4YQQ3"/>
<comment type="similarity">
    <text evidence="1">Belongs to the Rv1128c/1148c/1588c/1702c/1945/3466 family.</text>
</comment>
<dbReference type="GO" id="GO:0004519">
    <property type="term" value="F:endonuclease activity"/>
    <property type="evidence" value="ECO:0007669"/>
    <property type="project" value="InterPro"/>
</dbReference>
<protein>
    <submittedName>
        <fullName evidence="4">Uncharacterized protein DUF222</fullName>
    </submittedName>
</protein>
<dbReference type="InterPro" id="IPR002711">
    <property type="entry name" value="HNH"/>
</dbReference>
<feature type="region of interest" description="Disordered" evidence="2">
    <location>
        <begin position="429"/>
        <end position="465"/>
    </location>
</feature>
<evidence type="ECO:0000313" key="4">
    <source>
        <dbReference type="EMBL" id="RPF21836.1"/>
    </source>
</evidence>
<dbReference type="GO" id="GO:0008270">
    <property type="term" value="F:zinc ion binding"/>
    <property type="evidence" value="ECO:0007669"/>
    <property type="project" value="InterPro"/>
</dbReference>
<dbReference type="CDD" id="cd00085">
    <property type="entry name" value="HNHc"/>
    <property type="match status" value="1"/>
</dbReference>
<name>A0A3N4YQQ3_9MICO</name>
<feature type="compositionally biased region" description="Low complexity" evidence="2">
    <location>
        <begin position="11"/>
        <end position="22"/>
    </location>
</feature>
<feature type="domain" description="HNH nuclease" evidence="3">
    <location>
        <begin position="371"/>
        <end position="422"/>
    </location>
</feature>
<dbReference type="Gene3D" id="1.10.30.50">
    <property type="match status" value="1"/>
</dbReference>
<comment type="caution">
    <text evidence="4">The sequence shown here is derived from an EMBL/GenBank/DDBJ whole genome shotgun (WGS) entry which is preliminary data.</text>
</comment>